<dbReference type="AlphaFoldDB" id="A0A5J4LEI4"/>
<dbReference type="InterPro" id="IPR029063">
    <property type="entry name" value="SAM-dependent_MTases_sf"/>
</dbReference>
<organism evidence="1 2">
    <name type="scientific">Streptomyces angustmyceticus</name>
    <dbReference type="NCBI Taxonomy" id="285578"/>
    <lineage>
        <taxon>Bacteria</taxon>
        <taxon>Bacillati</taxon>
        <taxon>Actinomycetota</taxon>
        <taxon>Actinomycetes</taxon>
        <taxon>Kitasatosporales</taxon>
        <taxon>Streptomycetaceae</taxon>
        <taxon>Streptomyces</taxon>
    </lineage>
</organism>
<dbReference type="Gene3D" id="3.40.50.150">
    <property type="entry name" value="Vaccinia Virus protein VP39"/>
    <property type="match status" value="1"/>
</dbReference>
<evidence type="ECO:0000313" key="1">
    <source>
        <dbReference type="EMBL" id="GES32577.1"/>
    </source>
</evidence>
<gene>
    <name evidence="1" type="ORF">San01_50640</name>
</gene>
<evidence type="ECO:0000313" key="2">
    <source>
        <dbReference type="Proteomes" id="UP000325598"/>
    </source>
</evidence>
<sequence length="95" mass="10001">MGIGPNTDSRWGDTRPSYGTVAASHANQMRNLLDEAPGERAVLALFAELVRSNGEGPVADVGCGPGRITACLHQLSTGAFGIDDVRPPRRSGDLR</sequence>
<dbReference type="Proteomes" id="UP000325598">
    <property type="component" value="Unassembled WGS sequence"/>
</dbReference>
<keyword evidence="2" id="KW-1185">Reference proteome</keyword>
<comment type="caution">
    <text evidence="1">The sequence shown here is derived from an EMBL/GenBank/DDBJ whole genome shotgun (WGS) entry which is preliminary data.</text>
</comment>
<protein>
    <recommendedName>
        <fullName evidence="3">Methyltransferase domain-containing protein</fullName>
    </recommendedName>
</protein>
<proteinExistence type="predicted"/>
<dbReference type="EMBL" id="BLAG01000014">
    <property type="protein sequence ID" value="GES32577.1"/>
    <property type="molecule type" value="Genomic_DNA"/>
</dbReference>
<name>A0A5J4LEI4_9ACTN</name>
<dbReference type="SUPFAM" id="SSF53335">
    <property type="entry name" value="S-adenosyl-L-methionine-dependent methyltransferases"/>
    <property type="match status" value="1"/>
</dbReference>
<evidence type="ECO:0008006" key="3">
    <source>
        <dbReference type="Google" id="ProtNLM"/>
    </source>
</evidence>
<reference evidence="1 2" key="1">
    <citation type="submission" date="2019-10" db="EMBL/GenBank/DDBJ databases">
        <title>Whole genome shotgun sequence of Streptomyces angustmyceticus NBRC 3934.</title>
        <authorList>
            <person name="Hosoyama A."/>
            <person name="Ichikawa N."/>
            <person name="Kimura A."/>
            <person name="Kitahashi Y."/>
            <person name="Komaki H."/>
            <person name="Uohara A."/>
        </authorList>
    </citation>
    <scope>NUCLEOTIDE SEQUENCE [LARGE SCALE GENOMIC DNA]</scope>
    <source>
        <strain evidence="1 2">NBRC 3934</strain>
    </source>
</reference>
<accession>A0A5J4LEI4</accession>